<feature type="domain" description="CoA-binding" evidence="2">
    <location>
        <begin position="15"/>
        <end position="111"/>
    </location>
</feature>
<dbReference type="InterPro" id="IPR003781">
    <property type="entry name" value="CoA-bd"/>
</dbReference>
<feature type="compositionally biased region" description="Basic and acidic residues" evidence="1">
    <location>
        <begin position="185"/>
        <end position="194"/>
    </location>
</feature>
<dbReference type="InterPro" id="IPR036291">
    <property type="entry name" value="NAD(P)-bd_dom_sf"/>
</dbReference>
<dbReference type="Pfam" id="PF13380">
    <property type="entry name" value="CoA_binding_2"/>
    <property type="match status" value="1"/>
</dbReference>
<dbReference type="RefSeq" id="WP_092683920.1">
    <property type="nucleotide sequence ID" value="NZ_FODT01000005.1"/>
</dbReference>
<dbReference type="SUPFAM" id="SSF51735">
    <property type="entry name" value="NAD(P)-binding Rossmann-fold domains"/>
    <property type="match status" value="1"/>
</dbReference>
<sequence>MNHDAYPDSYIREILNDVKTVAVVGASPLNVRPSYFVFKYLAERGYDMIPINPGQVGNSLLGKPFVASLRDIDRPVDMVDIFRGSAHVMPIIEAALAMTPLPKVIWMQIGVRNDEAAALAEAAGLKVAMNRCPKIEYGRLSSEISWMGVNSRTLSSKRAPAPVKGMRLSLDRTSLAGADTAASDRAARNRGEPT</sequence>
<evidence type="ECO:0000313" key="4">
    <source>
        <dbReference type="Proteomes" id="UP000199615"/>
    </source>
</evidence>
<gene>
    <name evidence="3" type="ORF">SAMN05444123_105157</name>
</gene>
<feature type="region of interest" description="Disordered" evidence="1">
    <location>
        <begin position="170"/>
        <end position="194"/>
    </location>
</feature>
<keyword evidence="4" id="KW-1185">Reference proteome</keyword>
<dbReference type="SMART" id="SM00881">
    <property type="entry name" value="CoA_binding"/>
    <property type="match status" value="1"/>
</dbReference>
<dbReference type="PANTHER" id="PTHR33303">
    <property type="entry name" value="CYTOPLASMIC PROTEIN-RELATED"/>
    <property type="match status" value="1"/>
</dbReference>
<reference evidence="4" key="1">
    <citation type="submission" date="2016-10" db="EMBL/GenBank/DDBJ databases">
        <authorList>
            <person name="Varghese N."/>
            <person name="Submissions S."/>
        </authorList>
    </citation>
    <scope>NUCLEOTIDE SEQUENCE [LARGE SCALE GENOMIC DNA]</scope>
    <source>
        <strain evidence="4">DSM 123</strain>
    </source>
</reference>
<dbReference type="Gene3D" id="3.40.50.720">
    <property type="entry name" value="NAD(P)-binding Rossmann-like Domain"/>
    <property type="match status" value="1"/>
</dbReference>
<dbReference type="EMBL" id="FODT01000005">
    <property type="protein sequence ID" value="SEO84378.1"/>
    <property type="molecule type" value="Genomic_DNA"/>
</dbReference>
<dbReference type="OrthoDB" id="9804695at2"/>
<evidence type="ECO:0000256" key="1">
    <source>
        <dbReference type="SAM" id="MobiDB-lite"/>
    </source>
</evidence>
<dbReference type="Proteomes" id="UP000199615">
    <property type="component" value="Unassembled WGS sequence"/>
</dbReference>
<accession>A0A1H8T1B7</accession>
<dbReference type="AlphaFoldDB" id="A0A1H8T1B7"/>
<organism evidence="3 4">
    <name type="scientific">Rhodopseudomonas pseudopalustris</name>
    <dbReference type="NCBI Taxonomy" id="1513892"/>
    <lineage>
        <taxon>Bacteria</taxon>
        <taxon>Pseudomonadati</taxon>
        <taxon>Pseudomonadota</taxon>
        <taxon>Alphaproteobacteria</taxon>
        <taxon>Hyphomicrobiales</taxon>
        <taxon>Nitrobacteraceae</taxon>
        <taxon>Rhodopseudomonas</taxon>
    </lineage>
</organism>
<protein>
    <recommendedName>
        <fullName evidence="2">CoA-binding domain-containing protein</fullName>
    </recommendedName>
</protein>
<evidence type="ECO:0000259" key="2">
    <source>
        <dbReference type="SMART" id="SM00881"/>
    </source>
</evidence>
<name>A0A1H8T1B7_9BRAD</name>
<dbReference type="PANTHER" id="PTHR33303:SF2">
    <property type="entry name" value="COA-BINDING DOMAIN-CONTAINING PROTEIN"/>
    <property type="match status" value="1"/>
</dbReference>
<proteinExistence type="predicted"/>
<evidence type="ECO:0000313" key="3">
    <source>
        <dbReference type="EMBL" id="SEO84378.1"/>
    </source>
</evidence>